<reference evidence="2" key="1">
    <citation type="submission" date="2014-12" db="EMBL/GenBank/DDBJ databases">
        <title>Insight into the proteome of Arion vulgaris.</title>
        <authorList>
            <person name="Aradska J."/>
            <person name="Bulat T."/>
            <person name="Smidak R."/>
            <person name="Sarate P."/>
            <person name="Gangsoo J."/>
            <person name="Sialana F."/>
            <person name="Bilban M."/>
            <person name="Lubec G."/>
        </authorList>
    </citation>
    <scope>NUCLEOTIDE SEQUENCE</scope>
    <source>
        <tissue evidence="2">Skin</tissue>
    </source>
</reference>
<protein>
    <submittedName>
        <fullName evidence="2">Uncharacterized protein</fullName>
    </submittedName>
</protein>
<sequence length="114" mass="12952">DDRLPPEDYIVEDRCNIPTDHGWAWVVCAGCFLITFVMSLYDQVLAVMFVDVVEKFDVSVTTAAVVFTVYAFTFSIGCKYSHLLTYACPHVLTYDGSHLLTYALFTSPYIRLFT</sequence>
<feature type="non-terminal residue" evidence="2">
    <location>
        <position position="1"/>
    </location>
</feature>
<evidence type="ECO:0000256" key="1">
    <source>
        <dbReference type="SAM" id="Phobius"/>
    </source>
</evidence>
<feature type="non-terminal residue" evidence="2">
    <location>
        <position position="114"/>
    </location>
</feature>
<organism evidence="2">
    <name type="scientific">Arion vulgaris</name>
    <dbReference type="NCBI Taxonomy" id="1028688"/>
    <lineage>
        <taxon>Eukaryota</taxon>
        <taxon>Metazoa</taxon>
        <taxon>Spiralia</taxon>
        <taxon>Lophotrochozoa</taxon>
        <taxon>Mollusca</taxon>
        <taxon>Gastropoda</taxon>
        <taxon>Heterobranchia</taxon>
        <taxon>Euthyneura</taxon>
        <taxon>Panpulmonata</taxon>
        <taxon>Eupulmonata</taxon>
        <taxon>Stylommatophora</taxon>
        <taxon>Helicina</taxon>
        <taxon>Arionoidea</taxon>
        <taxon>Arionidae</taxon>
        <taxon>Arion</taxon>
    </lineage>
</organism>
<evidence type="ECO:0000313" key="2">
    <source>
        <dbReference type="EMBL" id="CEK65148.1"/>
    </source>
</evidence>
<keyword evidence="1" id="KW-1133">Transmembrane helix</keyword>
<dbReference type="SUPFAM" id="SSF103473">
    <property type="entry name" value="MFS general substrate transporter"/>
    <property type="match status" value="1"/>
</dbReference>
<feature type="transmembrane region" description="Helical" evidence="1">
    <location>
        <begin position="22"/>
        <end position="41"/>
    </location>
</feature>
<name>A0A0B6Z9E1_9EUPU</name>
<keyword evidence="1" id="KW-0472">Membrane</keyword>
<accession>A0A0B6Z9E1</accession>
<gene>
    <name evidence="2" type="primary">ORF54074</name>
</gene>
<proteinExistence type="predicted"/>
<dbReference type="InterPro" id="IPR036259">
    <property type="entry name" value="MFS_trans_sf"/>
</dbReference>
<dbReference type="EMBL" id="HACG01018283">
    <property type="protein sequence ID" value="CEK65148.1"/>
    <property type="molecule type" value="Transcribed_RNA"/>
</dbReference>
<dbReference type="AlphaFoldDB" id="A0A0B6Z9E1"/>
<keyword evidence="1" id="KW-0812">Transmembrane</keyword>